<name>A0A1H0WZ86_9ACTN</name>
<feature type="transmembrane region" description="Helical" evidence="6">
    <location>
        <begin position="68"/>
        <end position="86"/>
    </location>
</feature>
<dbReference type="STRING" id="405564.SAMN04487905_11913"/>
<feature type="region of interest" description="Disordered" evidence="5">
    <location>
        <begin position="433"/>
        <end position="458"/>
    </location>
</feature>
<dbReference type="InterPro" id="IPR036259">
    <property type="entry name" value="MFS_trans_sf"/>
</dbReference>
<evidence type="ECO:0000259" key="7">
    <source>
        <dbReference type="PROSITE" id="PS50850"/>
    </source>
</evidence>
<dbReference type="InterPro" id="IPR011701">
    <property type="entry name" value="MFS"/>
</dbReference>
<reference evidence="9" key="1">
    <citation type="submission" date="2016-10" db="EMBL/GenBank/DDBJ databases">
        <authorList>
            <person name="Varghese N."/>
            <person name="Submissions S."/>
        </authorList>
    </citation>
    <scope>NUCLEOTIDE SEQUENCE [LARGE SCALE GENOMIC DNA]</scope>
    <source>
        <strain evidence="9">DSM 46732</strain>
    </source>
</reference>
<dbReference type="InterPro" id="IPR020846">
    <property type="entry name" value="MFS_dom"/>
</dbReference>
<dbReference type="RefSeq" id="WP_244515843.1">
    <property type="nucleotide sequence ID" value="NZ_FNJR01000019.1"/>
</dbReference>
<dbReference type="Pfam" id="PF07690">
    <property type="entry name" value="MFS_1"/>
    <property type="match status" value="1"/>
</dbReference>
<dbReference type="SUPFAM" id="SSF103473">
    <property type="entry name" value="MFS general substrate transporter"/>
    <property type="match status" value="1"/>
</dbReference>
<accession>A0A1H0WZ86</accession>
<feature type="transmembrane region" description="Helical" evidence="6">
    <location>
        <begin position="254"/>
        <end position="274"/>
    </location>
</feature>
<dbReference type="EMBL" id="FNJR01000019">
    <property type="protein sequence ID" value="SDP96013.1"/>
    <property type="molecule type" value="Genomic_DNA"/>
</dbReference>
<feature type="transmembrane region" description="Helical" evidence="6">
    <location>
        <begin position="381"/>
        <end position="403"/>
    </location>
</feature>
<evidence type="ECO:0000256" key="1">
    <source>
        <dbReference type="ARBA" id="ARBA00004651"/>
    </source>
</evidence>
<dbReference type="Gene3D" id="1.20.1250.20">
    <property type="entry name" value="MFS general substrate transporter like domains"/>
    <property type="match status" value="2"/>
</dbReference>
<dbReference type="InterPro" id="IPR004748">
    <property type="entry name" value="Polyol_permease-like"/>
</dbReference>
<organism evidence="8 9">
    <name type="scientific">Actinopolyspora xinjiangensis</name>
    <dbReference type="NCBI Taxonomy" id="405564"/>
    <lineage>
        <taxon>Bacteria</taxon>
        <taxon>Bacillati</taxon>
        <taxon>Actinomycetota</taxon>
        <taxon>Actinomycetes</taxon>
        <taxon>Actinopolysporales</taxon>
        <taxon>Actinopolysporaceae</taxon>
        <taxon>Actinopolyspora</taxon>
    </lineage>
</organism>
<feature type="transmembrane region" description="Helical" evidence="6">
    <location>
        <begin position="30"/>
        <end position="48"/>
    </location>
</feature>
<keyword evidence="2 6" id="KW-0812">Transmembrane</keyword>
<feature type="transmembrane region" description="Helical" evidence="6">
    <location>
        <begin position="124"/>
        <end position="149"/>
    </location>
</feature>
<keyword evidence="9" id="KW-1185">Reference proteome</keyword>
<gene>
    <name evidence="8" type="ORF">SAMN04487905_11913</name>
</gene>
<dbReference type="AlphaFoldDB" id="A0A1H0WZ86"/>
<evidence type="ECO:0000256" key="3">
    <source>
        <dbReference type="ARBA" id="ARBA00022989"/>
    </source>
</evidence>
<keyword evidence="3 6" id="KW-1133">Transmembrane helix</keyword>
<feature type="domain" description="Major facilitator superfamily (MFS) profile" evidence="7">
    <location>
        <begin position="29"/>
        <end position="435"/>
    </location>
</feature>
<keyword evidence="4 6" id="KW-0472">Membrane</keyword>
<protein>
    <submittedName>
        <fullName evidence="8">Major Facilitator Superfamily protein</fullName>
    </submittedName>
</protein>
<feature type="transmembrane region" description="Helical" evidence="6">
    <location>
        <begin position="286"/>
        <end position="307"/>
    </location>
</feature>
<evidence type="ECO:0000256" key="5">
    <source>
        <dbReference type="SAM" id="MobiDB-lite"/>
    </source>
</evidence>
<evidence type="ECO:0000256" key="4">
    <source>
        <dbReference type="ARBA" id="ARBA00023136"/>
    </source>
</evidence>
<dbReference type="GO" id="GO:0022857">
    <property type="term" value="F:transmembrane transporter activity"/>
    <property type="evidence" value="ECO:0007669"/>
    <property type="project" value="InterPro"/>
</dbReference>
<dbReference type="Proteomes" id="UP000199497">
    <property type="component" value="Unassembled WGS sequence"/>
</dbReference>
<feature type="transmembrane region" description="Helical" evidence="6">
    <location>
        <begin position="98"/>
        <end position="118"/>
    </location>
</feature>
<proteinExistence type="predicted"/>
<feature type="compositionally biased region" description="Low complexity" evidence="5">
    <location>
        <begin position="446"/>
        <end position="458"/>
    </location>
</feature>
<feature type="transmembrane region" description="Helical" evidence="6">
    <location>
        <begin position="161"/>
        <end position="185"/>
    </location>
</feature>
<evidence type="ECO:0000256" key="2">
    <source>
        <dbReference type="ARBA" id="ARBA00022692"/>
    </source>
</evidence>
<evidence type="ECO:0000313" key="9">
    <source>
        <dbReference type="Proteomes" id="UP000199497"/>
    </source>
</evidence>
<comment type="subcellular location">
    <subcellularLocation>
        <location evidence="1">Cell membrane</location>
        <topology evidence="1">Multi-pass membrane protein</topology>
    </subcellularLocation>
</comment>
<evidence type="ECO:0000256" key="6">
    <source>
        <dbReference type="SAM" id="Phobius"/>
    </source>
</evidence>
<feature type="transmembrane region" description="Helical" evidence="6">
    <location>
        <begin position="409"/>
        <end position="430"/>
    </location>
</feature>
<dbReference type="PROSITE" id="PS50850">
    <property type="entry name" value="MFS"/>
    <property type="match status" value="1"/>
</dbReference>
<dbReference type="NCBIfam" id="TIGR00897">
    <property type="entry name" value="2A0118"/>
    <property type="match status" value="1"/>
</dbReference>
<sequence length="458" mass="48210">MVQQPAAADGSAAASESRSRLDRIGIPKPLLWGFVGVLIFMIGDGVEITYLTDYLQQPEGGGLEGSQATFATVTIYGLAVMIASWFSGTLSSIWGPRYVMWLGAAWWIVFELLFLFVAVPTQSYALILTIYGIRGFAYPLFAYAFLVWAQVASPVHMRGSVAGWFWFVFTGGLPTLGAAVAWFAIGPLGMSLHATLVLSLVLVAIGGLIGCSVSEPHGTRPIADESVANPRSPKRLLEGVDILWRDKRTLAGGITRIVNTAPEFGFFAMFPFVIGPATPGGGFLSASQIAAMTSIVYGANIAANLAFGVLGDYFGWRRTVTWFGCVGCAVSTPLWYFATVASESFTVAATLGAVYGVLLAGFVPLSALMPSMVATKDKGSALAVLNFGAGGAAFLGPVTVYAVHPVFGGGGVAIAFALMYVLVAVLSCFVKDDSDPGEARRKQRATPDTAPTTEATTA</sequence>
<feature type="transmembrane region" description="Helical" evidence="6">
    <location>
        <begin position="344"/>
        <end position="369"/>
    </location>
</feature>
<feature type="transmembrane region" description="Helical" evidence="6">
    <location>
        <begin position="191"/>
        <end position="211"/>
    </location>
</feature>
<dbReference type="CDD" id="cd17337">
    <property type="entry name" value="MFS_CsbX"/>
    <property type="match status" value="1"/>
</dbReference>
<feature type="transmembrane region" description="Helical" evidence="6">
    <location>
        <begin position="319"/>
        <end position="338"/>
    </location>
</feature>
<dbReference type="GO" id="GO:0005886">
    <property type="term" value="C:plasma membrane"/>
    <property type="evidence" value="ECO:0007669"/>
    <property type="project" value="UniProtKB-SubCell"/>
</dbReference>
<evidence type="ECO:0000313" key="8">
    <source>
        <dbReference type="EMBL" id="SDP96013.1"/>
    </source>
</evidence>